<name>A0A1F7WS00_9BACT</name>
<organism evidence="2 3">
    <name type="scientific">Candidatus Wallbacteria bacterium GWC2_49_35</name>
    <dbReference type="NCBI Taxonomy" id="1817813"/>
    <lineage>
        <taxon>Bacteria</taxon>
        <taxon>Candidatus Walliibacteriota</taxon>
    </lineage>
</organism>
<comment type="caution">
    <text evidence="2">The sequence shown here is derived from an EMBL/GenBank/DDBJ whole genome shotgun (WGS) entry which is preliminary data.</text>
</comment>
<keyword evidence="1" id="KW-0812">Transmembrane</keyword>
<dbReference type="STRING" id="1817813.A2008_11425"/>
<keyword evidence="1" id="KW-0472">Membrane</keyword>
<dbReference type="CDD" id="cd01071">
    <property type="entry name" value="PBP2_PhnD_like"/>
    <property type="match status" value="1"/>
</dbReference>
<evidence type="ECO:0000313" key="2">
    <source>
        <dbReference type="EMBL" id="OGM05584.1"/>
    </source>
</evidence>
<keyword evidence="1" id="KW-1133">Transmembrane helix</keyword>
<dbReference type="Proteomes" id="UP000178735">
    <property type="component" value="Unassembled WGS sequence"/>
</dbReference>
<dbReference type="EMBL" id="MGFH01000109">
    <property type="protein sequence ID" value="OGM05584.1"/>
    <property type="molecule type" value="Genomic_DNA"/>
</dbReference>
<proteinExistence type="predicted"/>
<sequence>MPSESRIFKILILIFGLAIFSYFMFSRGETELQAPGPKYSSHPPVTKNSVYRFAVHALHNPARMMAAYQPLIDYLNENLTGGRILLEASRDYADFEEKYRAGKPEFILPNPWQTIQAINTGYAVIAEAGDPADFKGIFIVRRDGGISEPSDLKGRAVSYPSPTALAACIMPQYFLHDRGIDVNKDIENCYVGSQESSIMNVYLKKTAAGATWPPPWRAFQVTNPGEAAELKLIWETGSFINNSVMARKDVPPAIRERVRKCLLVLHETERGRLILSGMETARFLPATDTDYGVVRDYIDRFEKEVRKVVIK</sequence>
<dbReference type="Pfam" id="PF12974">
    <property type="entry name" value="Phosphonate-bd"/>
    <property type="match status" value="1"/>
</dbReference>
<evidence type="ECO:0000256" key="1">
    <source>
        <dbReference type="SAM" id="Phobius"/>
    </source>
</evidence>
<gene>
    <name evidence="2" type="ORF">A2008_11425</name>
</gene>
<dbReference type="SUPFAM" id="SSF53850">
    <property type="entry name" value="Periplasmic binding protein-like II"/>
    <property type="match status" value="1"/>
</dbReference>
<reference evidence="2 3" key="1">
    <citation type="journal article" date="2016" name="Nat. Commun.">
        <title>Thousands of microbial genomes shed light on interconnected biogeochemical processes in an aquifer system.</title>
        <authorList>
            <person name="Anantharaman K."/>
            <person name="Brown C.T."/>
            <person name="Hug L.A."/>
            <person name="Sharon I."/>
            <person name="Castelle C.J."/>
            <person name="Probst A.J."/>
            <person name="Thomas B.C."/>
            <person name="Singh A."/>
            <person name="Wilkins M.J."/>
            <person name="Karaoz U."/>
            <person name="Brodie E.L."/>
            <person name="Williams K.H."/>
            <person name="Hubbard S.S."/>
            <person name="Banfield J.F."/>
        </authorList>
    </citation>
    <scope>NUCLEOTIDE SEQUENCE [LARGE SCALE GENOMIC DNA]</scope>
</reference>
<dbReference type="PANTHER" id="PTHR35841">
    <property type="entry name" value="PHOSPHONATES-BINDING PERIPLASMIC PROTEIN"/>
    <property type="match status" value="1"/>
</dbReference>
<dbReference type="PANTHER" id="PTHR35841:SF1">
    <property type="entry name" value="PHOSPHONATES-BINDING PERIPLASMIC PROTEIN"/>
    <property type="match status" value="1"/>
</dbReference>
<accession>A0A1F7WS00</accession>
<protein>
    <submittedName>
        <fullName evidence="2">Phosphonate ABC transporter substrate-binding protein</fullName>
    </submittedName>
</protein>
<evidence type="ECO:0000313" key="3">
    <source>
        <dbReference type="Proteomes" id="UP000178735"/>
    </source>
</evidence>
<feature type="transmembrane region" description="Helical" evidence="1">
    <location>
        <begin position="7"/>
        <end position="25"/>
    </location>
</feature>
<dbReference type="AlphaFoldDB" id="A0A1F7WS00"/>
<dbReference type="Gene3D" id="3.40.190.10">
    <property type="entry name" value="Periplasmic binding protein-like II"/>
    <property type="match status" value="2"/>
</dbReference>